<dbReference type="PANTHER" id="PTHR39394:SF1">
    <property type="entry name" value="DNAJ HOMOLOGUE SUBFAMILY C MEMBER 28 CONSERVED DOMAIN-CONTAINING PROTEIN"/>
    <property type="match status" value="1"/>
</dbReference>
<dbReference type="PANTHER" id="PTHR39394">
    <property type="entry name" value="YALI0E31793P"/>
    <property type="match status" value="1"/>
</dbReference>
<feature type="domain" description="DnaJ homologue subfamily C member 28 conserved" evidence="1">
    <location>
        <begin position="203"/>
        <end position="272"/>
    </location>
</feature>
<dbReference type="Proteomes" id="UP000054304">
    <property type="component" value="Unassembled WGS sequence"/>
</dbReference>
<protein>
    <submittedName>
        <fullName evidence="2">LALA0S05e06106g1_1</fullName>
    </submittedName>
</protein>
<dbReference type="HOGENOM" id="CLU_019422_1_0_1"/>
<organism evidence="2 3">
    <name type="scientific">Lachancea lanzarotensis</name>
    <dbReference type="NCBI Taxonomy" id="1245769"/>
    <lineage>
        <taxon>Eukaryota</taxon>
        <taxon>Fungi</taxon>
        <taxon>Dikarya</taxon>
        <taxon>Ascomycota</taxon>
        <taxon>Saccharomycotina</taxon>
        <taxon>Saccharomycetes</taxon>
        <taxon>Saccharomycetales</taxon>
        <taxon>Saccharomycetaceae</taxon>
        <taxon>Lachancea</taxon>
    </lineage>
</organism>
<dbReference type="EMBL" id="LN736364">
    <property type="protein sequence ID" value="CEP62458.1"/>
    <property type="molecule type" value="Genomic_DNA"/>
</dbReference>
<dbReference type="STRING" id="1245769.A0A0C7MRA6"/>
<gene>
    <name evidence="2" type="ORF">LALA0_S05e06106g</name>
</gene>
<name>A0A0C7MRA6_9SACH</name>
<proteinExistence type="predicted"/>
<evidence type="ECO:0000259" key="1">
    <source>
        <dbReference type="Pfam" id="PF09350"/>
    </source>
</evidence>
<dbReference type="Pfam" id="PF09350">
    <property type="entry name" value="DJC28_CD"/>
    <property type="match status" value="1"/>
</dbReference>
<dbReference type="AlphaFoldDB" id="A0A0C7MRA6"/>
<accession>A0A0C7MRA6</accession>
<reference evidence="2 3" key="1">
    <citation type="submission" date="2014-12" db="EMBL/GenBank/DDBJ databases">
        <authorList>
            <person name="Neuveglise Cecile"/>
        </authorList>
    </citation>
    <scope>NUCLEOTIDE SEQUENCE [LARGE SCALE GENOMIC DNA]</scope>
    <source>
        <strain evidence="2 3">CBS 12615</strain>
    </source>
</reference>
<dbReference type="RefSeq" id="XP_022628684.1">
    <property type="nucleotide sequence ID" value="XM_022772351.1"/>
</dbReference>
<evidence type="ECO:0000313" key="3">
    <source>
        <dbReference type="Proteomes" id="UP000054304"/>
    </source>
</evidence>
<dbReference type="InterPro" id="IPR018961">
    <property type="entry name" value="DnaJ_homolog_subfam-C_membr-28"/>
</dbReference>
<sequence>MFRPFVIKRGFSRACQAFQSIKDDEGYLKRRLTLLKDNNSLDEKDPLYKLIRNEELDEVAQNIPQKEFEHRFRTEIEAAKLGSHIGKEVREIAMSKPWTGDEHFTDTSLRMLMDSVKGAKSIPGKSLENLAFKSTTDTAKNLKGVDNKNLRIRDRLEAAQDSIISYRNEKEDLKGEKKEASEFHTLYAEKFTPIGSFEKLRTLADVRIEESMKKGEFKSTGQYRGKKLAMESPRPYVDRTEHHLNDILARQKISPPWIDKQSSVNIEISRLRSTFADSYHRELIFQMDAKRIFERGSKPPNIFYLDEIKLSAFSKWAKSFNTIAQSKVNELNNSLRSYNLQAPLSTQKFYLLVDKELARALSDTDVSEVFEKEQKLRLSRMTESLNSPKTLGLAWPKLLKFW</sequence>
<keyword evidence="3" id="KW-1185">Reference proteome</keyword>
<dbReference type="OrthoDB" id="1922282at2759"/>
<evidence type="ECO:0000313" key="2">
    <source>
        <dbReference type="EMBL" id="CEP62458.1"/>
    </source>
</evidence>
<dbReference type="GeneID" id="34685928"/>